<comment type="similarity">
    <text evidence="1">Belongs to the ATP-dependent AMP-binding enzyme family.</text>
</comment>
<reference evidence="3 4" key="1">
    <citation type="submission" date="2018-11" db="EMBL/GenBank/DDBJ databases">
        <authorList>
            <person name="Mardanov A.V."/>
            <person name="Ravin N.V."/>
            <person name="Dedysh S.N."/>
        </authorList>
    </citation>
    <scope>NUCLEOTIDE SEQUENCE [LARGE SCALE GENOMIC DNA]</scope>
    <source>
        <strain evidence="3 4">AF10</strain>
    </source>
</reference>
<dbReference type="Gene3D" id="3.30.300.30">
    <property type="match status" value="1"/>
</dbReference>
<evidence type="ECO:0000259" key="2">
    <source>
        <dbReference type="Pfam" id="PF00501"/>
    </source>
</evidence>
<dbReference type="GO" id="GO:0005886">
    <property type="term" value="C:plasma membrane"/>
    <property type="evidence" value="ECO:0007669"/>
    <property type="project" value="TreeGrafter"/>
</dbReference>
<evidence type="ECO:0000313" key="3">
    <source>
        <dbReference type="EMBL" id="RXH54823.1"/>
    </source>
</evidence>
<proteinExistence type="inferred from homology"/>
<reference evidence="4" key="2">
    <citation type="submission" date="2019-02" db="EMBL/GenBank/DDBJ databases">
        <title>Granulicella sibirica sp. nov., a psychrotolerant acidobacterium isolated from an organic soil layer in forested tundra, West Siberia.</title>
        <authorList>
            <person name="Oshkin I.Y."/>
            <person name="Kulichevskaya I.S."/>
            <person name="Rijpstra W.I.C."/>
            <person name="Sinninghe Damste J.S."/>
            <person name="Rakitin A.L."/>
            <person name="Ravin N.V."/>
            <person name="Dedysh S.N."/>
        </authorList>
    </citation>
    <scope>NUCLEOTIDE SEQUENCE [LARGE SCALE GENOMIC DNA]</scope>
    <source>
        <strain evidence="4">AF10</strain>
    </source>
</reference>
<dbReference type="GO" id="GO:0016874">
    <property type="term" value="F:ligase activity"/>
    <property type="evidence" value="ECO:0007669"/>
    <property type="project" value="UniProtKB-KW"/>
</dbReference>
<dbReference type="Proteomes" id="UP000289437">
    <property type="component" value="Unassembled WGS sequence"/>
</dbReference>
<gene>
    <name evidence="3" type="ORF">GRAN_3927</name>
</gene>
<dbReference type="EMBL" id="RDSM01000003">
    <property type="protein sequence ID" value="RXH54823.1"/>
    <property type="molecule type" value="Genomic_DNA"/>
</dbReference>
<dbReference type="InterPro" id="IPR000873">
    <property type="entry name" value="AMP-dep_synth/lig_dom"/>
</dbReference>
<comment type="caution">
    <text evidence="3">The sequence shown here is derived from an EMBL/GenBank/DDBJ whole genome shotgun (WGS) entry which is preliminary data.</text>
</comment>
<dbReference type="SUPFAM" id="SSF56801">
    <property type="entry name" value="Acetyl-CoA synthetase-like"/>
    <property type="match status" value="1"/>
</dbReference>
<dbReference type="PANTHER" id="PTHR22754:SF32">
    <property type="entry name" value="DISCO-INTERACTING PROTEIN 2"/>
    <property type="match status" value="1"/>
</dbReference>
<evidence type="ECO:0000313" key="4">
    <source>
        <dbReference type="Proteomes" id="UP000289437"/>
    </source>
</evidence>
<dbReference type="GO" id="GO:0006633">
    <property type="term" value="P:fatty acid biosynthetic process"/>
    <property type="evidence" value="ECO:0007669"/>
    <property type="project" value="TreeGrafter"/>
</dbReference>
<dbReference type="Pfam" id="PF00501">
    <property type="entry name" value="AMP-binding"/>
    <property type="match status" value="1"/>
</dbReference>
<accession>A0A4Q0SUU2</accession>
<keyword evidence="4" id="KW-1185">Reference proteome</keyword>
<dbReference type="OrthoDB" id="9778383at2"/>
<sequence length="940" mass="105087">MFQPPALPHITFVGVESEQTLALSECSPQIRAIAELAASSTVEGATVGILFQTGPALILTWLGVLAAGRTPLILQYPNEKMSKVYWRDSLRDTIDRCDVAMLLCAPELSAFNPGELAACTFLDEIEPSGEPGTEVVFPEEGAILQLSSGTTGFKKPIRFTFDALKKHAHLYNETLCLTPDDRIVSWLPLYHDMGFIACFVTPLLLGVPIVLIDPITWVRTPRLLFEAIERHKGTVCYMPNFGFEVMSKQGQSGPFPSMRHWISCSEPTYPATLERFLTATGASRSNISTCYGMAENVFAVTQSAGMQIVEREGQSYVSCGRPISGTEVKNVDGEFFVRSPHSLAAYEGSADMRDEAGFYATGDIGFFEDGEIIITGRKQDLANIGGRKFLLNDLDFAVAQLFPQSAGRIASLSVFDSAGGTEKVLFLIEEDTFWLWNRSPEPARLIREHTGLEWLEVHFVPRHFITKTSSGKINRKRTLADWQAFQAGVHLQRESSGDGELGRKLTEQFPGIPTDTPVGEELDSLGQLILRILCEEHGISYTADLTLDSIAASEHVRSSPEEAQVFSIIALVDGWRLGFEAPQPFIDSAFLEAISNEVGMPVHFEHICVPPALILFSDLIFHDYFLPRNPDPAYAVVSSLLTKIKNASLILIDDEDNFRTPPFCAYPVLDRQFTMENDADLLGHRMQRYTQNHHLLPRRVILGRDLTPETVNPVLQMMESYLQTPIFKMAFHAEFRAHTEQWEFCDFRDFNSDSEKVTNTSWLQRFENTLLHFIRQRRSEFRTHAGEPVNRFLLMDTPHFCSFVLNRAAVDFVVEEYNSFCLVGAASSLPYLQEQLDRLGKRYFFSSQATPANTDYECLVLLGGVGGRMPVTDKPTFDFVHAREEGHGGGRPHNVTQEVWDLCPPLAACDEKLYRSLLGTHGVLIGNFLLNHTVAQPAAR</sequence>
<keyword evidence="3" id="KW-0436">Ligase</keyword>
<protein>
    <submittedName>
        <fullName evidence="3">Long-chain-fatty-acid--CoA ligase</fullName>
    </submittedName>
</protein>
<dbReference type="RefSeq" id="WP_128914554.1">
    <property type="nucleotide sequence ID" value="NZ_RDSM01000003.1"/>
</dbReference>
<organism evidence="3 4">
    <name type="scientific">Granulicella sibirica</name>
    <dbReference type="NCBI Taxonomy" id="2479048"/>
    <lineage>
        <taxon>Bacteria</taxon>
        <taxon>Pseudomonadati</taxon>
        <taxon>Acidobacteriota</taxon>
        <taxon>Terriglobia</taxon>
        <taxon>Terriglobales</taxon>
        <taxon>Acidobacteriaceae</taxon>
        <taxon>Granulicella</taxon>
    </lineage>
</organism>
<dbReference type="InterPro" id="IPR042099">
    <property type="entry name" value="ANL_N_sf"/>
</dbReference>
<evidence type="ECO:0000256" key="1">
    <source>
        <dbReference type="ARBA" id="ARBA00006432"/>
    </source>
</evidence>
<dbReference type="PANTHER" id="PTHR22754">
    <property type="entry name" value="DISCO-INTERACTING PROTEIN 2 DIP2 -RELATED"/>
    <property type="match status" value="1"/>
</dbReference>
<dbReference type="GO" id="GO:0070566">
    <property type="term" value="F:adenylyltransferase activity"/>
    <property type="evidence" value="ECO:0007669"/>
    <property type="project" value="TreeGrafter"/>
</dbReference>
<name>A0A4Q0SUU2_9BACT</name>
<dbReference type="InterPro" id="IPR045851">
    <property type="entry name" value="AMP-bd_C_sf"/>
</dbReference>
<feature type="domain" description="AMP-dependent synthetase/ligase" evidence="2">
    <location>
        <begin position="41"/>
        <end position="334"/>
    </location>
</feature>
<dbReference type="AlphaFoldDB" id="A0A4Q0SUU2"/>
<dbReference type="Gene3D" id="3.40.50.12780">
    <property type="entry name" value="N-terminal domain of ligase-like"/>
    <property type="match status" value="1"/>
</dbReference>